<dbReference type="FunFam" id="3.30.70.330:FF:000191">
    <property type="entry name" value="Oligouridylate-binding protein 1C"/>
    <property type="match status" value="1"/>
</dbReference>
<dbReference type="InterPro" id="IPR003954">
    <property type="entry name" value="RRM_euk-type"/>
</dbReference>
<keyword evidence="7" id="KW-1185">Reference proteome</keyword>
<dbReference type="SMART" id="SM00360">
    <property type="entry name" value="RRM"/>
    <property type="match status" value="3"/>
</dbReference>
<dbReference type="FunFam" id="3.30.70.330:FF:000767">
    <property type="entry name" value="Os07g0615400 protein"/>
    <property type="match status" value="1"/>
</dbReference>
<dbReference type="CDD" id="cd12619">
    <property type="entry name" value="RRM2_PUB1"/>
    <property type="match status" value="1"/>
</dbReference>
<reference evidence="6" key="1">
    <citation type="submission" date="2018-08" db="EMBL/GenBank/DDBJ databases">
        <authorList>
            <person name="Rossello M."/>
        </authorList>
    </citation>
    <scope>NUCLEOTIDE SEQUENCE [LARGE SCALE GENOMIC DNA]</scope>
    <source>
        <strain evidence="6">cv. Chinese Spring</strain>
    </source>
</reference>
<dbReference type="Gramene" id="TraesCLE_scaffold_009406_01G000100.1">
    <property type="protein sequence ID" value="TraesCLE_scaffold_009406_01G000100.1"/>
    <property type="gene ID" value="TraesCLE_scaffold_009406_01G000100"/>
</dbReference>
<dbReference type="Gramene" id="TraesSYM2B03G00904360.1">
    <property type="protein sequence ID" value="TraesSYM2B03G00904360.1"/>
    <property type="gene ID" value="TraesSYM2B03G00904360"/>
</dbReference>
<proteinExistence type="predicted"/>
<dbReference type="PROSITE" id="PS50102">
    <property type="entry name" value="RRM"/>
    <property type="match status" value="3"/>
</dbReference>
<dbReference type="OrthoDB" id="8093034at2759"/>
<dbReference type="PANTHER" id="PTHR48025:SF1">
    <property type="entry name" value="RRM DOMAIN-CONTAINING PROTEIN"/>
    <property type="match status" value="1"/>
</dbReference>
<dbReference type="Gene3D" id="3.30.70.330">
    <property type="match status" value="3"/>
</dbReference>
<dbReference type="PANTHER" id="PTHR48025">
    <property type="entry name" value="OS02G0815200 PROTEIN"/>
    <property type="match status" value="1"/>
</dbReference>
<dbReference type="InterPro" id="IPR035979">
    <property type="entry name" value="RBD_domain_sf"/>
</dbReference>
<evidence type="ECO:0000259" key="5">
    <source>
        <dbReference type="PROSITE" id="PS50102"/>
    </source>
</evidence>
<dbReference type="Gramene" id="TraesLDM2B03G00894090.1">
    <property type="protein sequence ID" value="TraesLDM2B03G00894090.1"/>
    <property type="gene ID" value="TraesLDM2B03G00894090"/>
</dbReference>
<dbReference type="Gramene" id="TraesPARA_EIv1.0_0574690.1">
    <property type="protein sequence ID" value="TraesPARA_EIv1.0_0574690.1.CDS"/>
    <property type="gene ID" value="TraesPARA_EIv1.0_0574690"/>
</dbReference>
<dbReference type="Gramene" id="TraesCS2B03G0471700.1">
    <property type="protein sequence ID" value="TraesCS2B03G0471700.1.CDS"/>
    <property type="gene ID" value="TraesCS2B03G0471700"/>
</dbReference>
<dbReference type="GO" id="GO:0003729">
    <property type="term" value="F:mRNA binding"/>
    <property type="evidence" value="ECO:0000318"/>
    <property type="project" value="GO_Central"/>
</dbReference>
<dbReference type="RefSeq" id="XP_044322828.1">
    <property type="nucleotide sequence ID" value="XM_044466893.1"/>
</dbReference>
<dbReference type="SMART" id="SM00361">
    <property type="entry name" value="RRM_1"/>
    <property type="match status" value="2"/>
</dbReference>
<evidence type="ECO:0000313" key="7">
    <source>
        <dbReference type="Proteomes" id="UP000019116"/>
    </source>
</evidence>
<dbReference type="SUPFAM" id="SSF54928">
    <property type="entry name" value="RNA-binding domain, RBD"/>
    <property type="match status" value="3"/>
</dbReference>
<dbReference type="AlphaFoldDB" id="A0A3B6C549"/>
<evidence type="ECO:0000256" key="1">
    <source>
        <dbReference type="ARBA" id="ARBA00022737"/>
    </source>
</evidence>
<sequence>MLPQQSQAAAMMQQAAAMQSMYAMPPPPHHHHLLGAAPPQQIEPILTGNLPPGFDTSTCRSVYVGNIHVQVTEALLREVFQSAGSVDGCKLIRKEKSSYGFVDYYERGSAALAILTLNGKQIFGQPIRVNWAYASGQREDTTDHFHIFVGDLSPEVTDSALFAFFSAYSPNCSDARVMWDQKTGRSRGYGFVSFRNQQDAQSAINDLNGQWLGNRQIRCNWATKGANSGEDQLTSDSKSIADVNNNFTENAKQKSNEDAPENNPLYRTVYVGNLAHEVTQDVLHRFFHALGAGAIEEVRVQHGKGFGFVKYSNHAETALAIQTGNGRILGGKPVKCSWGNKPTPPGTTSAPLPPPAAPSHPAAADLVAYQRAIAMSKMASTQALMQAQHLRHAAMGMGVGASQAMYDGTFQNVGASQQQQQQQQQLMYY</sequence>
<dbReference type="OMA" id="RAIVQMN"/>
<dbReference type="Gramene" id="TraesJAG2B03G00891580.1">
    <property type="protein sequence ID" value="TraesJAG2B03G00891580.1"/>
    <property type="gene ID" value="TraesJAG2B03G00891580"/>
</dbReference>
<keyword evidence="1" id="KW-0677">Repeat</keyword>
<feature type="domain" description="RRM" evidence="5">
    <location>
        <begin position="267"/>
        <end position="341"/>
    </location>
</feature>
<dbReference type="Gramene" id="TraesARI2B03G00903970.1">
    <property type="protein sequence ID" value="TraesARI2B03G00903970.1"/>
    <property type="gene ID" value="TraesARI2B03G00903970"/>
</dbReference>
<evidence type="ECO:0000256" key="4">
    <source>
        <dbReference type="SAM" id="MobiDB-lite"/>
    </source>
</evidence>
<feature type="domain" description="RRM" evidence="5">
    <location>
        <begin position="145"/>
        <end position="224"/>
    </location>
</feature>
<dbReference type="PaxDb" id="4565-Traes_2BS_164153611.2"/>
<dbReference type="Proteomes" id="UP000019116">
    <property type="component" value="Chromosome 2B"/>
</dbReference>
<dbReference type="InterPro" id="IPR000504">
    <property type="entry name" value="RRM_dom"/>
</dbReference>
<dbReference type="Gramene" id="TraesSTA2B03G00891890.1">
    <property type="protein sequence ID" value="TraesSTA2B03G00891890.1"/>
    <property type="gene ID" value="TraesSTA2B03G00891890"/>
</dbReference>
<dbReference type="InterPro" id="IPR012677">
    <property type="entry name" value="Nucleotide-bd_a/b_plait_sf"/>
</dbReference>
<feature type="region of interest" description="Disordered" evidence="4">
    <location>
        <begin position="340"/>
        <end position="359"/>
    </location>
</feature>
<dbReference type="EnsemblPlants" id="TraesCS2B02G195400.1">
    <property type="protein sequence ID" value="TraesCS2B02G195400.1"/>
    <property type="gene ID" value="TraesCS2B02G195400"/>
</dbReference>
<dbReference type="Gramene" id="TraesJUL2B03G00897800.1">
    <property type="protein sequence ID" value="TraesJUL2B03G00897800.1"/>
    <property type="gene ID" value="TraesJUL2B03G00897800"/>
</dbReference>
<reference evidence="6" key="2">
    <citation type="submission" date="2018-10" db="UniProtKB">
        <authorList>
            <consortium name="EnsemblPlants"/>
        </authorList>
    </citation>
    <scope>IDENTIFICATION</scope>
</reference>
<evidence type="ECO:0000313" key="6">
    <source>
        <dbReference type="EnsemblPlants" id="TraesCS2B02G195400.1"/>
    </source>
</evidence>
<organism evidence="6">
    <name type="scientific">Triticum aestivum</name>
    <name type="common">Wheat</name>
    <dbReference type="NCBI Taxonomy" id="4565"/>
    <lineage>
        <taxon>Eukaryota</taxon>
        <taxon>Viridiplantae</taxon>
        <taxon>Streptophyta</taxon>
        <taxon>Embryophyta</taxon>
        <taxon>Tracheophyta</taxon>
        <taxon>Spermatophyta</taxon>
        <taxon>Magnoliopsida</taxon>
        <taxon>Liliopsida</taxon>
        <taxon>Poales</taxon>
        <taxon>Poaceae</taxon>
        <taxon>BOP clade</taxon>
        <taxon>Pooideae</taxon>
        <taxon>Triticodae</taxon>
        <taxon>Triticeae</taxon>
        <taxon>Triticinae</taxon>
        <taxon>Triticum</taxon>
    </lineage>
</organism>
<dbReference type="Gramene" id="TraesKAR2B01G0131090.1">
    <property type="protein sequence ID" value="cds.TraesKAR2B01G0131090.1"/>
    <property type="gene ID" value="TraesKAR2B01G0131090"/>
</dbReference>
<dbReference type="Gramene" id="TraesCAD_scaffold_017255_01G000100.1">
    <property type="protein sequence ID" value="TraesCAD_scaffold_017255_01G000100.1"/>
    <property type="gene ID" value="TraesCAD_scaffold_017255_01G000100"/>
</dbReference>
<gene>
    <name evidence="6" type="primary">LOC123044218</name>
</gene>
<keyword evidence="2 3" id="KW-0694">RNA-binding</keyword>
<accession>A0A3B6C549</accession>
<dbReference type="Pfam" id="PF00076">
    <property type="entry name" value="RRM_1"/>
    <property type="match status" value="3"/>
</dbReference>
<evidence type="ECO:0000256" key="2">
    <source>
        <dbReference type="ARBA" id="ARBA00022884"/>
    </source>
</evidence>
<dbReference type="GeneID" id="123044218"/>
<name>A0A3B6C549_WHEAT</name>
<feature type="domain" description="RRM" evidence="5">
    <location>
        <begin position="60"/>
        <end position="134"/>
    </location>
</feature>
<dbReference type="Gramene" id="TraesROB_scaffold_001510_01G000100.1">
    <property type="protein sequence ID" value="TraesROB_scaffold_001510_01G000100.1"/>
    <property type="gene ID" value="TraesROB_scaffold_001510_01G000100"/>
</dbReference>
<dbReference type="SMR" id="A0A3B6C549"/>
<dbReference type="Gramene" id="TraesWEE_scaffold_016987_01G000100.1">
    <property type="protein sequence ID" value="TraesWEE_scaffold_016987_01G000100.1"/>
    <property type="gene ID" value="TraesWEE_scaffold_016987_01G000100"/>
</dbReference>
<dbReference type="Gramene" id="TraesNOR2B03G00905290.1">
    <property type="protein sequence ID" value="TraesNOR2B03G00905290.1"/>
    <property type="gene ID" value="TraesNOR2B03G00905290"/>
</dbReference>
<dbReference type="InterPro" id="IPR050502">
    <property type="entry name" value="Euk_RNA-bind_prot"/>
</dbReference>
<evidence type="ECO:0000256" key="3">
    <source>
        <dbReference type="PROSITE-ProRule" id="PRU00176"/>
    </source>
</evidence>
<dbReference type="Gramene" id="TraesMAC2B03G00890980.1">
    <property type="protein sequence ID" value="TraesMAC2B03G00890980.1"/>
    <property type="gene ID" value="TraesMAC2B03G00890980"/>
</dbReference>
<protein>
    <recommendedName>
        <fullName evidence="5">RRM domain-containing protein</fullName>
    </recommendedName>
</protein>
<dbReference type="Gramene" id="TraesCS2B02G195400.1">
    <property type="protein sequence ID" value="TraesCS2B02G195400.1"/>
    <property type="gene ID" value="TraesCS2B02G195400"/>
</dbReference>
<dbReference type="STRING" id="4565.A0A3B6C549"/>